<dbReference type="AlphaFoldDB" id="A0A9W8B0J3"/>
<evidence type="ECO:0000313" key="7">
    <source>
        <dbReference type="EMBL" id="KAJ1977402.1"/>
    </source>
</evidence>
<dbReference type="InterPro" id="IPR005225">
    <property type="entry name" value="Small_GTP-bd"/>
</dbReference>
<dbReference type="SUPFAM" id="SSF52540">
    <property type="entry name" value="P-loop containing nucleoside triphosphate hydrolases"/>
    <property type="match status" value="1"/>
</dbReference>
<dbReference type="PROSITE" id="PS51417">
    <property type="entry name" value="ARF"/>
    <property type="match status" value="1"/>
</dbReference>
<dbReference type="GO" id="GO:0016020">
    <property type="term" value="C:membrane"/>
    <property type="evidence" value="ECO:0007669"/>
    <property type="project" value="UniProtKB-SubCell"/>
</dbReference>
<dbReference type="FunFam" id="3.40.50.300:FF:000222">
    <property type="entry name" value="RAB32, member RAS oncogene family"/>
    <property type="match status" value="1"/>
</dbReference>
<name>A0A9W8B0J3_9FUNG</name>
<dbReference type="OrthoDB" id="48625at2759"/>
<accession>A0A9W8B0J3</accession>
<dbReference type="InterPro" id="IPR001806">
    <property type="entry name" value="Small_GTPase"/>
</dbReference>
<gene>
    <name evidence="7" type="ORF">H4R34_003596</name>
</gene>
<dbReference type="SMART" id="SM00174">
    <property type="entry name" value="RHO"/>
    <property type="match status" value="1"/>
</dbReference>
<dbReference type="GO" id="GO:0016192">
    <property type="term" value="P:vesicle-mediated transport"/>
    <property type="evidence" value="ECO:0007669"/>
    <property type="project" value="InterPro"/>
</dbReference>
<dbReference type="InterPro" id="IPR027417">
    <property type="entry name" value="P-loop_NTPase"/>
</dbReference>
<dbReference type="GO" id="GO:0003924">
    <property type="term" value="F:GTPase activity"/>
    <property type="evidence" value="ECO:0007669"/>
    <property type="project" value="UniProtKB-UniRule"/>
</dbReference>
<evidence type="ECO:0000256" key="2">
    <source>
        <dbReference type="ARBA" id="ARBA00022741"/>
    </source>
</evidence>
<dbReference type="PROSITE" id="PS51421">
    <property type="entry name" value="RAS"/>
    <property type="match status" value="1"/>
</dbReference>
<evidence type="ECO:0000256" key="6">
    <source>
        <dbReference type="RuleBase" id="RU367128"/>
    </source>
</evidence>
<comment type="function">
    <text evidence="6">The small GTPases Rab are key regulators in vesicle trafficking.</text>
</comment>
<sequence>MSSRSSSSVSRASSRESDTSTRTITQYMFKILVIGEAGTGKTSIIKRYVEDDFANNYKTTIGVDFAIKPIVWDEDTIVRLQLWDIAGQERYSSLTRVYYKEAIGALVVYDVTNPGSFEAVKKWKQDLDAKVTLPEAIGGGPIPAVLLANKCDLASHSNYAPPQPLGALDTLCQDYHFASWFPTSAKENNNLDEAIRHLVAAILKMVQTAEEETGINPLDGSTRDSADGRGITLDSSGTKSYLRCCF</sequence>
<dbReference type="GO" id="GO:0005802">
    <property type="term" value="C:trans-Golgi network"/>
    <property type="evidence" value="ECO:0007669"/>
    <property type="project" value="UniProtKB-UniRule"/>
</dbReference>
<protein>
    <recommendedName>
        <fullName evidence="6">Ras-related protein Rab</fullName>
    </recommendedName>
</protein>
<dbReference type="Proteomes" id="UP001151582">
    <property type="component" value="Unassembled WGS sequence"/>
</dbReference>
<proteinExistence type="inferred from homology"/>
<dbReference type="EMBL" id="JANBQB010000351">
    <property type="protein sequence ID" value="KAJ1977402.1"/>
    <property type="molecule type" value="Genomic_DNA"/>
</dbReference>
<dbReference type="PRINTS" id="PR00449">
    <property type="entry name" value="RASTRNSFRMNG"/>
</dbReference>
<reference evidence="7" key="1">
    <citation type="submission" date="2022-07" db="EMBL/GenBank/DDBJ databases">
        <title>Phylogenomic reconstructions and comparative analyses of Kickxellomycotina fungi.</title>
        <authorList>
            <person name="Reynolds N.K."/>
            <person name="Stajich J.E."/>
            <person name="Barry K."/>
            <person name="Grigoriev I.V."/>
            <person name="Crous P."/>
            <person name="Smith M.E."/>
        </authorList>
    </citation>
    <scope>NUCLEOTIDE SEQUENCE</scope>
    <source>
        <strain evidence="7">RSA 567</strain>
    </source>
</reference>
<evidence type="ECO:0000256" key="5">
    <source>
        <dbReference type="ARBA" id="ARBA00023289"/>
    </source>
</evidence>
<dbReference type="SMART" id="SM00175">
    <property type="entry name" value="RAB"/>
    <property type="match status" value="1"/>
</dbReference>
<dbReference type="GO" id="GO:0005770">
    <property type="term" value="C:late endosome"/>
    <property type="evidence" value="ECO:0007669"/>
    <property type="project" value="TreeGrafter"/>
</dbReference>
<dbReference type="NCBIfam" id="TIGR00231">
    <property type="entry name" value="small_GTP"/>
    <property type="match status" value="1"/>
</dbReference>
<dbReference type="SMART" id="SM00173">
    <property type="entry name" value="RAS"/>
    <property type="match status" value="1"/>
</dbReference>
<keyword evidence="5 6" id="KW-0636">Prenylation</keyword>
<dbReference type="InterPro" id="IPR030697">
    <property type="entry name" value="Rab29/Rab38/Rab32"/>
</dbReference>
<dbReference type="Pfam" id="PF00071">
    <property type="entry name" value="Ras"/>
    <property type="match status" value="1"/>
</dbReference>
<evidence type="ECO:0000313" key="8">
    <source>
        <dbReference type="Proteomes" id="UP001151582"/>
    </source>
</evidence>
<evidence type="ECO:0000256" key="1">
    <source>
        <dbReference type="ARBA" id="ARBA00006270"/>
    </source>
</evidence>
<comment type="caution">
    <text evidence="7">The sequence shown here is derived from an EMBL/GenBank/DDBJ whole genome shotgun (WGS) entry which is preliminary data.</text>
</comment>
<keyword evidence="2 6" id="KW-0547">Nucleotide-binding</keyword>
<dbReference type="PANTHER" id="PTHR47981">
    <property type="entry name" value="RAB FAMILY"/>
    <property type="match status" value="1"/>
</dbReference>
<comment type="similarity">
    <text evidence="1 6">Belongs to the small GTPase superfamily. Rab family.</text>
</comment>
<dbReference type="SMART" id="SM00176">
    <property type="entry name" value="RAN"/>
    <property type="match status" value="1"/>
</dbReference>
<keyword evidence="3 6" id="KW-0342">GTP-binding</keyword>
<dbReference type="GO" id="GO:0005525">
    <property type="term" value="F:GTP binding"/>
    <property type="evidence" value="ECO:0007669"/>
    <property type="project" value="UniProtKB-UniRule"/>
</dbReference>
<dbReference type="PANTHER" id="PTHR47981:SF39">
    <property type="entry name" value="RAS-RELATED PROTEIN RAB"/>
    <property type="match status" value="1"/>
</dbReference>
<evidence type="ECO:0000256" key="3">
    <source>
        <dbReference type="ARBA" id="ARBA00023134"/>
    </source>
</evidence>
<keyword evidence="4 6" id="KW-0449">Lipoprotein</keyword>
<dbReference type="Gene3D" id="3.40.50.300">
    <property type="entry name" value="P-loop containing nucleotide triphosphate hydrolases"/>
    <property type="match status" value="1"/>
</dbReference>
<dbReference type="PROSITE" id="PS51419">
    <property type="entry name" value="RAB"/>
    <property type="match status" value="1"/>
</dbReference>
<keyword evidence="6" id="KW-0472">Membrane</keyword>
<keyword evidence="8" id="KW-1185">Reference proteome</keyword>
<dbReference type="CDD" id="cd04107">
    <property type="entry name" value="Rab32_Rab38"/>
    <property type="match status" value="1"/>
</dbReference>
<comment type="subcellular location">
    <subcellularLocation>
        <location evidence="6">Membrane</location>
        <topology evidence="6">Lipid-anchor</topology>
    </subcellularLocation>
</comment>
<evidence type="ECO:0000256" key="4">
    <source>
        <dbReference type="ARBA" id="ARBA00023288"/>
    </source>
</evidence>
<organism evidence="7 8">
    <name type="scientific">Dimargaris verticillata</name>
    <dbReference type="NCBI Taxonomy" id="2761393"/>
    <lineage>
        <taxon>Eukaryota</taxon>
        <taxon>Fungi</taxon>
        <taxon>Fungi incertae sedis</taxon>
        <taxon>Zoopagomycota</taxon>
        <taxon>Kickxellomycotina</taxon>
        <taxon>Dimargaritomycetes</taxon>
        <taxon>Dimargaritales</taxon>
        <taxon>Dimargaritaceae</taxon>
        <taxon>Dimargaris</taxon>
    </lineage>
</organism>